<name>A0ABS2GRP3_9BURK</name>
<evidence type="ECO:0000259" key="7">
    <source>
        <dbReference type="PROSITE" id="PS51755"/>
    </source>
</evidence>
<sequence length="227" mass="25607">MPISLLLSLHDEVFEALVADFLVFCNYEVHAAYSQKDALSFSQDGNFDIAITDIEDEKDIRFIEYLSAIKPDADIIALVHEQVPRELLETLQLPKEQLLPLPAALVSILEAIKLTDQSRQTARFRALTPRKIGSLCIDKQNRTATVHGQPLSLTLTEFTLLDLLADNLNMPVNKDEIYPKVLGRPRGLYDRAIDVHVSSIRHKLQHLCCEDLCIESVRGVGYQLCQI</sequence>
<keyword evidence="3" id="KW-0805">Transcription regulation</keyword>
<dbReference type="Pfam" id="PF00486">
    <property type="entry name" value="Trans_reg_C"/>
    <property type="match status" value="1"/>
</dbReference>
<dbReference type="PROSITE" id="PS51755">
    <property type="entry name" value="OMPR_PHOB"/>
    <property type="match status" value="1"/>
</dbReference>
<keyword evidence="4 6" id="KW-0238">DNA-binding</keyword>
<dbReference type="SMART" id="SM00862">
    <property type="entry name" value="Trans_reg_C"/>
    <property type="match status" value="1"/>
</dbReference>
<organism evidence="8 9">
    <name type="scientific">Parasutterella secunda</name>
    <dbReference type="NCBI Taxonomy" id="626947"/>
    <lineage>
        <taxon>Bacteria</taxon>
        <taxon>Pseudomonadati</taxon>
        <taxon>Pseudomonadota</taxon>
        <taxon>Betaproteobacteria</taxon>
        <taxon>Burkholderiales</taxon>
        <taxon>Sutterellaceae</taxon>
        <taxon>Parasutterella</taxon>
    </lineage>
</organism>
<evidence type="ECO:0000256" key="1">
    <source>
        <dbReference type="ARBA" id="ARBA00022553"/>
    </source>
</evidence>
<comment type="caution">
    <text evidence="8">The sequence shown here is derived from an EMBL/GenBank/DDBJ whole genome shotgun (WGS) entry which is preliminary data.</text>
</comment>
<feature type="DNA-binding region" description="OmpR/PhoB-type" evidence="6">
    <location>
        <begin position="127"/>
        <end position="226"/>
    </location>
</feature>
<dbReference type="RefSeq" id="WP_205049443.1">
    <property type="nucleotide sequence ID" value="NZ_JACJKX010000001.1"/>
</dbReference>
<evidence type="ECO:0000256" key="4">
    <source>
        <dbReference type="ARBA" id="ARBA00023125"/>
    </source>
</evidence>
<dbReference type="PANTHER" id="PTHR48111:SF1">
    <property type="entry name" value="TWO-COMPONENT RESPONSE REGULATOR ORR33"/>
    <property type="match status" value="1"/>
</dbReference>
<evidence type="ECO:0000256" key="5">
    <source>
        <dbReference type="ARBA" id="ARBA00023163"/>
    </source>
</evidence>
<evidence type="ECO:0000256" key="6">
    <source>
        <dbReference type="PROSITE-ProRule" id="PRU01091"/>
    </source>
</evidence>
<protein>
    <submittedName>
        <fullName evidence="8">Response regulator transcription factor</fullName>
    </submittedName>
</protein>
<dbReference type="Proteomes" id="UP000777002">
    <property type="component" value="Unassembled WGS sequence"/>
</dbReference>
<dbReference type="InterPro" id="IPR016032">
    <property type="entry name" value="Sig_transdc_resp-reg_C-effctor"/>
</dbReference>
<dbReference type="EMBL" id="JACJKX010000001">
    <property type="protein sequence ID" value="MBM6927856.1"/>
    <property type="molecule type" value="Genomic_DNA"/>
</dbReference>
<dbReference type="InterPro" id="IPR039420">
    <property type="entry name" value="WalR-like"/>
</dbReference>
<dbReference type="SUPFAM" id="SSF46894">
    <property type="entry name" value="C-terminal effector domain of the bipartite response regulators"/>
    <property type="match status" value="1"/>
</dbReference>
<gene>
    <name evidence="8" type="ORF">H5985_00980</name>
</gene>
<evidence type="ECO:0000256" key="2">
    <source>
        <dbReference type="ARBA" id="ARBA00023012"/>
    </source>
</evidence>
<keyword evidence="1" id="KW-0597">Phosphoprotein</keyword>
<dbReference type="CDD" id="cd00383">
    <property type="entry name" value="trans_reg_C"/>
    <property type="match status" value="1"/>
</dbReference>
<proteinExistence type="predicted"/>
<dbReference type="Gene3D" id="1.10.10.10">
    <property type="entry name" value="Winged helix-like DNA-binding domain superfamily/Winged helix DNA-binding domain"/>
    <property type="match status" value="1"/>
</dbReference>
<accession>A0ABS2GRP3</accession>
<dbReference type="PANTHER" id="PTHR48111">
    <property type="entry name" value="REGULATOR OF RPOS"/>
    <property type="match status" value="1"/>
</dbReference>
<reference evidence="8 9" key="1">
    <citation type="journal article" date="2021" name="Sci. Rep.">
        <title>The distribution of antibiotic resistance genes in chicken gut microbiota commensals.</title>
        <authorList>
            <person name="Juricova H."/>
            <person name="Matiasovicova J."/>
            <person name="Kubasova T."/>
            <person name="Cejkova D."/>
            <person name="Rychlik I."/>
        </authorList>
    </citation>
    <scope>NUCLEOTIDE SEQUENCE [LARGE SCALE GENOMIC DNA]</scope>
    <source>
        <strain evidence="8 9">An562</strain>
    </source>
</reference>
<keyword evidence="9" id="KW-1185">Reference proteome</keyword>
<dbReference type="InterPro" id="IPR036388">
    <property type="entry name" value="WH-like_DNA-bd_sf"/>
</dbReference>
<dbReference type="SUPFAM" id="SSF52172">
    <property type="entry name" value="CheY-like"/>
    <property type="match status" value="1"/>
</dbReference>
<feature type="domain" description="OmpR/PhoB-type" evidence="7">
    <location>
        <begin position="127"/>
        <end position="226"/>
    </location>
</feature>
<evidence type="ECO:0000313" key="9">
    <source>
        <dbReference type="Proteomes" id="UP000777002"/>
    </source>
</evidence>
<dbReference type="Gene3D" id="3.40.50.2300">
    <property type="match status" value="1"/>
</dbReference>
<dbReference type="InterPro" id="IPR011006">
    <property type="entry name" value="CheY-like_superfamily"/>
</dbReference>
<keyword evidence="5" id="KW-0804">Transcription</keyword>
<dbReference type="InterPro" id="IPR001867">
    <property type="entry name" value="OmpR/PhoB-type_DNA-bd"/>
</dbReference>
<evidence type="ECO:0000313" key="8">
    <source>
        <dbReference type="EMBL" id="MBM6927856.1"/>
    </source>
</evidence>
<evidence type="ECO:0000256" key="3">
    <source>
        <dbReference type="ARBA" id="ARBA00023015"/>
    </source>
</evidence>
<keyword evidence="2" id="KW-0902">Two-component regulatory system</keyword>